<dbReference type="Proteomes" id="UP000784128">
    <property type="component" value="Unassembled WGS sequence"/>
</dbReference>
<evidence type="ECO:0008006" key="3">
    <source>
        <dbReference type="Google" id="ProtNLM"/>
    </source>
</evidence>
<dbReference type="PANTHER" id="PTHR35271">
    <property type="entry name" value="ABC TRANSPORTER, SUBSTRATE-BINDING LIPOPROTEIN-RELATED"/>
    <property type="match status" value="1"/>
</dbReference>
<proteinExistence type="predicted"/>
<protein>
    <recommendedName>
        <fullName evidence="3">ABC transporter substrate-binding protein</fullName>
    </recommendedName>
</protein>
<gene>
    <name evidence="1" type="ORF">KJB30_14490</name>
</gene>
<name>A0ABS5UBG9_9BACT</name>
<comment type="caution">
    <text evidence="1">The sequence shown here is derived from an EMBL/GenBank/DDBJ whole genome shotgun (WGS) entry which is preliminary data.</text>
</comment>
<dbReference type="EMBL" id="JAHDYS010000015">
    <property type="protein sequence ID" value="MBT1073000.1"/>
    <property type="molecule type" value="Genomic_DNA"/>
</dbReference>
<dbReference type="RefSeq" id="WP_214300581.1">
    <property type="nucleotide sequence ID" value="NZ_JAHDYS010000015.1"/>
</dbReference>
<accession>A0ABS5UBG9</accession>
<dbReference type="Pfam" id="PF04392">
    <property type="entry name" value="ABC_sub_bind"/>
    <property type="match status" value="1"/>
</dbReference>
<evidence type="ECO:0000313" key="2">
    <source>
        <dbReference type="Proteomes" id="UP000784128"/>
    </source>
</evidence>
<reference evidence="1 2" key="1">
    <citation type="submission" date="2021-05" db="EMBL/GenBank/DDBJ databases">
        <title>The draft genome of Geobacter chapellei DSM 13688.</title>
        <authorList>
            <person name="Xu Z."/>
            <person name="Masuda Y."/>
            <person name="Itoh H."/>
            <person name="Senoo K."/>
        </authorList>
    </citation>
    <scope>NUCLEOTIDE SEQUENCE [LARGE SCALE GENOMIC DNA]</scope>
    <source>
        <strain evidence="1 2">DSM 13688</strain>
    </source>
</reference>
<evidence type="ECO:0000313" key="1">
    <source>
        <dbReference type="EMBL" id="MBT1073000.1"/>
    </source>
</evidence>
<sequence length="254" mass="27618">MVADVIAEIQVSLRSQSKEYSTTEVKGRLGSIVEREDAQIVVALGVDAVNEALRLPSSINVVYGLVVAPPRTGRANVTGVYMSPPVSEYVATVRRYLPSLSKLSVIGNQSMLKSLNGGESLQVSAYNVSTSSDLVKTINRLRDTRALLLLPDANLLTASVMSNVLLYSFKYNIPLLGISEANVKQGALFALVFDHKAISRQIGEKVQSILNGGSAEELSASPPSRYMLYINHNTAQKMGIEIPEEMMKKAKKIY</sequence>
<organism evidence="1 2">
    <name type="scientific">Pelotalea chapellei</name>
    <dbReference type="NCBI Taxonomy" id="44671"/>
    <lineage>
        <taxon>Bacteria</taxon>
        <taxon>Pseudomonadati</taxon>
        <taxon>Thermodesulfobacteriota</taxon>
        <taxon>Desulfuromonadia</taxon>
        <taxon>Geobacterales</taxon>
        <taxon>Geobacteraceae</taxon>
        <taxon>Pelotalea</taxon>
    </lineage>
</organism>
<keyword evidence="2" id="KW-1185">Reference proteome</keyword>
<dbReference type="PANTHER" id="PTHR35271:SF1">
    <property type="entry name" value="ABC TRANSPORTER, SUBSTRATE-BINDING LIPOPROTEIN"/>
    <property type="match status" value="1"/>
</dbReference>
<dbReference type="Gene3D" id="3.40.50.2300">
    <property type="match status" value="2"/>
</dbReference>
<dbReference type="InterPro" id="IPR007487">
    <property type="entry name" value="ABC_transpt-TYRBP-like"/>
</dbReference>